<keyword evidence="11" id="KW-1185">Reference proteome</keyword>
<feature type="transmembrane region" description="Helical" evidence="7">
    <location>
        <begin position="406"/>
        <end position="426"/>
    </location>
</feature>
<evidence type="ECO:0000256" key="3">
    <source>
        <dbReference type="ARBA" id="ARBA00022692"/>
    </source>
</evidence>
<reference evidence="10 11" key="1">
    <citation type="submission" date="2018-08" db="EMBL/GenBank/DDBJ databases">
        <title>Genomic Encyclopedia of Type Strains, Phase III (KMG-III): the genomes of soil and plant-associated and newly described type strains.</title>
        <authorList>
            <person name="Whitman W."/>
        </authorList>
    </citation>
    <scope>NUCLEOTIDE SEQUENCE [LARGE SCALE GENOMIC DNA]</scope>
    <source>
        <strain evidence="10 11">CGMCC 1.10966</strain>
    </source>
</reference>
<dbReference type="RefSeq" id="WP_116188641.1">
    <property type="nucleotide sequence ID" value="NZ_QTTN01000008.1"/>
</dbReference>
<dbReference type="InterPro" id="IPR050250">
    <property type="entry name" value="Macrolide_Exporter_MacB"/>
</dbReference>
<keyword evidence="5 7" id="KW-0472">Membrane</keyword>
<dbReference type="GO" id="GO:0005886">
    <property type="term" value="C:plasma membrane"/>
    <property type="evidence" value="ECO:0007669"/>
    <property type="project" value="UniProtKB-SubCell"/>
</dbReference>
<feature type="transmembrane region" description="Helical" evidence="7">
    <location>
        <begin position="869"/>
        <end position="900"/>
    </location>
</feature>
<dbReference type="PANTHER" id="PTHR30572:SF4">
    <property type="entry name" value="ABC TRANSPORTER PERMEASE YTRF"/>
    <property type="match status" value="1"/>
</dbReference>
<dbReference type="InterPro" id="IPR025857">
    <property type="entry name" value="MacB_PCD"/>
</dbReference>
<accession>A0A3D9SG28</accession>
<feature type="transmembrane region" description="Helical" evidence="7">
    <location>
        <begin position="825"/>
        <end position="848"/>
    </location>
</feature>
<evidence type="ECO:0000256" key="4">
    <source>
        <dbReference type="ARBA" id="ARBA00022989"/>
    </source>
</evidence>
<protein>
    <submittedName>
        <fullName evidence="10">Putative ABC transport system permease protein</fullName>
    </submittedName>
</protein>
<feature type="transmembrane region" description="Helical" evidence="7">
    <location>
        <begin position="497"/>
        <end position="521"/>
    </location>
</feature>
<evidence type="ECO:0000256" key="6">
    <source>
        <dbReference type="ARBA" id="ARBA00038076"/>
    </source>
</evidence>
<dbReference type="EMBL" id="QTTN01000008">
    <property type="protein sequence ID" value="REE88530.1"/>
    <property type="molecule type" value="Genomic_DNA"/>
</dbReference>
<sequence>MSVLIMLLRKMARNYWLVICLFSGMLLCIALTSSMPIYKNAVLHHMLVQDLERSYEQTGDHPGMIAAQFTMQTDNAKVQANVLNRFDAYWSSHITGSPLLHVTQDQRLVETVRFGLTPADPTRIDPKVKRSAKLAMRSGIEDHVRLIDGKLPSTSKVSGVYEVMVTDSALGQLGMLLGQEYDIKDPKVKGQTIRIKPVAVIVEKDLSDPFWGMQDLKNDQNTLFLPARLFEQDFIAKRPIIIGKLGGTAIGDYSQFDLDTAAYVLQLKSNLAPDMMGAYNYSVSSAVSVPGSEAMIAYSEREKTLRTLLWSLNVPLFILITFYFYMVTSMLVERQQSEISVLRSRGASRFHLVLMYAAEFGLLAIAAFAIGPWLGVAFTRVLGSTSTFLNFVDRGSMKVEMNAESWKYAAGAVIAAWVLNLIPVFIATKNSIVDQKRAKAREGKRPIWQLFGVDIVLIAVALYGQYVFRQRMSDLVKLGLDGKSLSADPLLYTIPTLFILGFGLLMIRLYPLFVALFYRVGRKLWAPQYYTTLLLVIRRNRIYHGLMLFLILTVGTGIYNANTARTLNTNMEDQIWYAAGSDIVLRQHWENDKPPAASPIPQSTQPVQSAPPPDIIHYLEPPFELIESLPGVDTAAKVFTKEEGEAWLGTKSGKVKLVGIDTDAFGNAAWMKDSLTPYPFYEYMNLIASDTHAVLLSKTAADYYGAKVGDTLDVGWEGIRPTRLVVYGIIPYFPAFNPNPVAGAKEGDDGKPRNPMLIVGHLDTIQNELGMEPYDVWLKLKPGANRQAMLDEMDKRQIKLEKFEDTIGQISESRMDPFRMAINGVMTLGFIISLAISFLGFMLFWLLSLQGRMLQFGIYRAMGISFKQLLGMITLEQLLTTGAGFFIGIATGFAAGQIYVPLFQLSFDPGRIVPPFQVISDHTDIFRLGISTCFMLAAALVILTWLLKRMNIHQAVKLGED</sequence>
<keyword evidence="4 7" id="KW-1133">Transmembrane helix</keyword>
<evidence type="ECO:0000259" key="9">
    <source>
        <dbReference type="Pfam" id="PF12704"/>
    </source>
</evidence>
<feature type="transmembrane region" description="Helical" evidence="7">
    <location>
        <begin position="308"/>
        <end position="332"/>
    </location>
</feature>
<evidence type="ECO:0000259" key="8">
    <source>
        <dbReference type="Pfam" id="PF02687"/>
    </source>
</evidence>
<dbReference type="Pfam" id="PF12704">
    <property type="entry name" value="MacB_PCD"/>
    <property type="match status" value="1"/>
</dbReference>
<feature type="transmembrane region" description="Helical" evidence="7">
    <location>
        <begin position="447"/>
        <end position="468"/>
    </location>
</feature>
<feature type="domain" description="ABC3 transporter permease C-terminal" evidence="8">
    <location>
        <begin position="830"/>
        <end position="949"/>
    </location>
</feature>
<comment type="subcellular location">
    <subcellularLocation>
        <location evidence="1">Cell membrane</location>
        <topology evidence="1">Multi-pass membrane protein</topology>
    </subcellularLocation>
</comment>
<feature type="transmembrane region" description="Helical" evidence="7">
    <location>
        <begin position="925"/>
        <end position="947"/>
    </location>
</feature>
<comment type="similarity">
    <text evidence="6">Belongs to the ABC-4 integral membrane protein family.</text>
</comment>
<keyword evidence="2" id="KW-1003">Cell membrane</keyword>
<feature type="domain" description="MacB-like periplasmic core" evidence="9">
    <location>
        <begin position="548"/>
        <end position="795"/>
    </location>
</feature>
<dbReference type="PANTHER" id="PTHR30572">
    <property type="entry name" value="MEMBRANE COMPONENT OF TRANSPORTER-RELATED"/>
    <property type="match status" value="1"/>
</dbReference>
<dbReference type="GO" id="GO:0022857">
    <property type="term" value="F:transmembrane transporter activity"/>
    <property type="evidence" value="ECO:0007669"/>
    <property type="project" value="TreeGrafter"/>
</dbReference>
<evidence type="ECO:0000313" key="10">
    <source>
        <dbReference type="EMBL" id="REE88530.1"/>
    </source>
</evidence>
<dbReference type="Proteomes" id="UP000256304">
    <property type="component" value="Unassembled WGS sequence"/>
</dbReference>
<organism evidence="10 11">
    <name type="scientific">Paenibacillus taihuensis</name>
    <dbReference type="NCBI Taxonomy" id="1156355"/>
    <lineage>
        <taxon>Bacteria</taxon>
        <taxon>Bacillati</taxon>
        <taxon>Bacillota</taxon>
        <taxon>Bacilli</taxon>
        <taxon>Bacillales</taxon>
        <taxon>Paenibacillaceae</taxon>
        <taxon>Paenibacillus</taxon>
    </lineage>
</organism>
<feature type="domain" description="ABC3 transporter permease C-terminal" evidence="8">
    <location>
        <begin position="317"/>
        <end position="429"/>
    </location>
</feature>
<feature type="transmembrane region" description="Helical" evidence="7">
    <location>
        <begin position="542"/>
        <end position="561"/>
    </location>
</feature>
<feature type="transmembrane region" description="Helical" evidence="7">
    <location>
        <begin position="353"/>
        <end position="374"/>
    </location>
</feature>
<comment type="caution">
    <text evidence="10">The sequence shown here is derived from an EMBL/GenBank/DDBJ whole genome shotgun (WGS) entry which is preliminary data.</text>
</comment>
<name>A0A3D9SG28_9BACL</name>
<dbReference type="Pfam" id="PF02687">
    <property type="entry name" value="FtsX"/>
    <property type="match status" value="2"/>
</dbReference>
<dbReference type="OrthoDB" id="51951at2"/>
<evidence type="ECO:0000256" key="1">
    <source>
        <dbReference type="ARBA" id="ARBA00004651"/>
    </source>
</evidence>
<keyword evidence="3 7" id="KW-0812">Transmembrane</keyword>
<proteinExistence type="inferred from homology"/>
<dbReference type="AlphaFoldDB" id="A0A3D9SG28"/>
<evidence type="ECO:0000256" key="7">
    <source>
        <dbReference type="SAM" id="Phobius"/>
    </source>
</evidence>
<dbReference type="InterPro" id="IPR003838">
    <property type="entry name" value="ABC3_permease_C"/>
</dbReference>
<evidence type="ECO:0000256" key="5">
    <source>
        <dbReference type="ARBA" id="ARBA00023136"/>
    </source>
</evidence>
<gene>
    <name evidence="10" type="ORF">A8990_10826</name>
</gene>
<evidence type="ECO:0000313" key="11">
    <source>
        <dbReference type="Proteomes" id="UP000256304"/>
    </source>
</evidence>
<evidence type="ECO:0000256" key="2">
    <source>
        <dbReference type="ARBA" id="ARBA00022475"/>
    </source>
</evidence>